<dbReference type="Gene3D" id="1.10.1660.10">
    <property type="match status" value="1"/>
</dbReference>
<dbReference type="GO" id="GO:0003700">
    <property type="term" value="F:DNA-binding transcription factor activity"/>
    <property type="evidence" value="ECO:0007669"/>
    <property type="project" value="InterPro"/>
</dbReference>
<protein>
    <recommendedName>
        <fullName evidence="2">HTH merR-type domain-containing protein</fullName>
    </recommendedName>
</protein>
<name>X1NR15_9ZZZZ</name>
<dbReference type="PROSITE" id="PS50937">
    <property type="entry name" value="HTH_MERR_2"/>
    <property type="match status" value="1"/>
</dbReference>
<dbReference type="GO" id="GO:0003677">
    <property type="term" value="F:DNA binding"/>
    <property type="evidence" value="ECO:0007669"/>
    <property type="project" value="UniProtKB-KW"/>
</dbReference>
<accession>X1NR15</accession>
<organism evidence="3">
    <name type="scientific">marine sediment metagenome</name>
    <dbReference type="NCBI Taxonomy" id="412755"/>
    <lineage>
        <taxon>unclassified sequences</taxon>
        <taxon>metagenomes</taxon>
        <taxon>ecological metagenomes</taxon>
    </lineage>
</organism>
<dbReference type="PANTHER" id="PTHR30204:SF58">
    <property type="entry name" value="HTH-TYPE TRANSCRIPTIONAL REGULATOR YFMP"/>
    <property type="match status" value="1"/>
</dbReference>
<dbReference type="EMBL" id="BARV01022533">
    <property type="protein sequence ID" value="GAI21109.1"/>
    <property type="molecule type" value="Genomic_DNA"/>
</dbReference>
<feature type="non-terminal residue" evidence="3">
    <location>
        <position position="73"/>
    </location>
</feature>
<gene>
    <name evidence="3" type="ORF">S06H3_37131</name>
</gene>
<dbReference type="InterPro" id="IPR047057">
    <property type="entry name" value="MerR_fam"/>
</dbReference>
<proteinExistence type="predicted"/>
<sequence length="73" mass="8373">MNQDDTEPRYVISVTARMLGVQTYTLRYYEKIGIIEPARSRGNIRLYSERDIALLRRAKTLLDDLGVNLAGVE</sequence>
<evidence type="ECO:0000313" key="3">
    <source>
        <dbReference type="EMBL" id="GAI21109.1"/>
    </source>
</evidence>
<dbReference type="SMART" id="SM00422">
    <property type="entry name" value="HTH_MERR"/>
    <property type="match status" value="1"/>
</dbReference>
<feature type="domain" description="HTH merR-type" evidence="2">
    <location>
        <begin position="9"/>
        <end position="73"/>
    </location>
</feature>
<keyword evidence="1" id="KW-0238">DNA-binding</keyword>
<dbReference type="InterPro" id="IPR000551">
    <property type="entry name" value="MerR-type_HTH_dom"/>
</dbReference>
<dbReference type="Pfam" id="PF13411">
    <property type="entry name" value="MerR_1"/>
    <property type="match status" value="1"/>
</dbReference>
<dbReference type="InterPro" id="IPR009061">
    <property type="entry name" value="DNA-bd_dom_put_sf"/>
</dbReference>
<comment type="caution">
    <text evidence="3">The sequence shown here is derived from an EMBL/GenBank/DDBJ whole genome shotgun (WGS) entry which is preliminary data.</text>
</comment>
<evidence type="ECO:0000256" key="1">
    <source>
        <dbReference type="ARBA" id="ARBA00023125"/>
    </source>
</evidence>
<evidence type="ECO:0000259" key="2">
    <source>
        <dbReference type="PROSITE" id="PS50937"/>
    </source>
</evidence>
<dbReference type="AlphaFoldDB" id="X1NR15"/>
<dbReference type="PANTHER" id="PTHR30204">
    <property type="entry name" value="REDOX-CYCLING DRUG-SENSING TRANSCRIPTIONAL ACTIVATOR SOXR"/>
    <property type="match status" value="1"/>
</dbReference>
<dbReference type="SUPFAM" id="SSF46955">
    <property type="entry name" value="Putative DNA-binding domain"/>
    <property type="match status" value="1"/>
</dbReference>
<reference evidence="3" key="1">
    <citation type="journal article" date="2014" name="Front. Microbiol.">
        <title>High frequency of phylogenetically diverse reductive dehalogenase-homologous genes in deep subseafloor sedimentary metagenomes.</title>
        <authorList>
            <person name="Kawai M."/>
            <person name="Futagami T."/>
            <person name="Toyoda A."/>
            <person name="Takaki Y."/>
            <person name="Nishi S."/>
            <person name="Hori S."/>
            <person name="Arai W."/>
            <person name="Tsubouchi T."/>
            <person name="Morono Y."/>
            <person name="Uchiyama I."/>
            <person name="Ito T."/>
            <person name="Fujiyama A."/>
            <person name="Inagaki F."/>
            <person name="Takami H."/>
        </authorList>
    </citation>
    <scope>NUCLEOTIDE SEQUENCE</scope>
    <source>
        <strain evidence="3">Expedition CK06-06</strain>
    </source>
</reference>